<dbReference type="Proteomes" id="UP001165121">
    <property type="component" value="Unassembled WGS sequence"/>
</dbReference>
<dbReference type="InterPro" id="IPR039537">
    <property type="entry name" value="Retrotran_Ty1/copia-like"/>
</dbReference>
<reference evidence="2" key="1">
    <citation type="submission" date="2023-04" db="EMBL/GenBank/DDBJ databases">
        <title>Phytophthora fragariaefolia NBRC 109709.</title>
        <authorList>
            <person name="Ichikawa N."/>
            <person name="Sato H."/>
            <person name="Tonouchi N."/>
        </authorList>
    </citation>
    <scope>NUCLEOTIDE SEQUENCE</scope>
    <source>
        <strain evidence="2">NBRC 109709</strain>
    </source>
</reference>
<feature type="region of interest" description="Disordered" evidence="1">
    <location>
        <begin position="767"/>
        <end position="794"/>
    </location>
</feature>
<proteinExistence type="predicted"/>
<sequence length="820" mass="91263">MAKWYKKKGNVHTKVGPNTSQLNPVERSHQTLGDMVKTMMHQSGLPASFWTSALETAVYVKDRVFCKGAGCTPYEIMFYSKTDIHHIRAFGSLAYCYTPKSKLKEFAMNYKMGFLIGYREDVVGCQVYFPTEHKKGFVSDVKINEAIKYKDRHESGYKGKVNKWLQTFNEFINEGEFDDFAAVDHDGDDSSHQADCDAESERCASTNIDMEDIESVAGSEDENVHGVWNGRLRSRLPTIQLQHQADVSSENSADRELWDEILRASSLPDYDDAFEETQEGEAVSETAAADAEGQSDYSDQDENEDEHEVEVDEDYAQSIAHITDLTHVVETELRGGADYDCLFDPADARELSEVADDVTMAIMERGNVDVRRTRERKRNKVDTKRVKETTPRRPGLREVHERRPPERFEDYQVYSASKALHTDRRDAGGVRASDMKIPRPRREAIRSKYAPFWEAAMVSRVVVARLGPFKSTSKQGKMVKTPANTKGTFPVTTGGRSSARPRSVDAATKATASTPRSVKFDRVGDQEHGSDDDGSEDGLEMKGPRPILDNGEVDELTMVVGKSGAPRPIARRLGSEFDDVAPARALAPDERPTTGSRPPVNGDTPNAYKILGQVGRSMVATSAWMMMFGPKEVCGAKWVTLEKELASPIDSSGLTQLAEQTKRLLEAMGFECAAMPSKVALQIWELGDASADLTRWKRKLKDSFGVRSSTTVRKLDGVDPSTVPLPSTPKKAPAGAGLQTPATKGDVFSKTSESPYFMDTHMIIPKKSRRDRRINEDTDDEDDDDDYAGRDYADPCEDLAAQVRRSCRSLMGHETAVSDR</sequence>
<dbReference type="InterPro" id="IPR036397">
    <property type="entry name" value="RNaseH_sf"/>
</dbReference>
<feature type="region of interest" description="Disordered" evidence="1">
    <location>
        <begin position="1"/>
        <end position="20"/>
    </location>
</feature>
<dbReference type="InterPro" id="IPR012337">
    <property type="entry name" value="RNaseH-like_sf"/>
</dbReference>
<comment type="caution">
    <text evidence="2">The sequence shown here is derived from an EMBL/GenBank/DDBJ whole genome shotgun (WGS) entry which is preliminary data.</text>
</comment>
<feature type="region of interest" description="Disordered" evidence="1">
    <location>
        <begin position="275"/>
        <end position="310"/>
    </location>
</feature>
<dbReference type="OrthoDB" id="125830at2759"/>
<dbReference type="SUPFAM" id="SSF53098">
    <property type="entry name" value="Ribonuclease H-like"/>
    <property type="match status" value="1"/>
</dbReference>
<feature type="region of interest" description="Disordered" evidence="1">
    <location>
        <begin position="586"/>
        <end position="606"/>
    </location>
</feature>
<evidence type="ECO:0000313" key="3">
    <source>
        <dbReference type="Proteomes" id="UP001165121"/>
    </source>
</evidence>
<dbReference type="PANTHER" id="PTHR42648:SF28">
    <property type="entry name" value="TRANSPOSON-ENCODED PROTEIN WITH RIBONUCLEASE H-LIKE AND RETROVIRUS ZINC FINGER-LIKE DOMAINS"/>
    <property type="match status" value="1"/>
</dbReference>
<evidence type="ECO:0000313" key="2">
    <source>
        <dbReference type="EMBL" id="GMF50571.1"/>
    </source>
</evidence>
<feature type="compositionally biased region" description="Basic residues" evidence="1">
    <location>
        <begin position="1"/>
        <end position="11"/>
    </location>
</feature>
<feature type="compositionally biased region" description="Basic and acidic residues" evidence="1">
    <location>
        <begin position="380"/>
        <end position="396"/>
    </location>
</feature>
<dbReference type="GO" id="GO:0003676">
    <property type="term" value="F:nucleic acid binding"/>
    <property type="evidence" value="ECO:0007669"/>
    <property type="project" value="InterPro"/>
</dbReference>
<gene>
    <name evidence="2" type="ORF">Pfra01_002021400</name>
</gene>
<dbReference type="PANTHER" id="PTHR42648">
    <property type="entry name" value="TRANSPOSASE, PUTATIVE-RELATED"/>
    <property type="match status" value="1"/>
</dbReference>
<feature type="compositionally biased region" description="Basic and acidic residues" evidence="1">
    <location>
        <begin position="518"/>
        <end position="531"/>
    </location>
</feature>
<feature type="region of interest" description="Disordered" evidence="1">
    <location>
        <begin position="373"/>
        <end position="396"/>
    </location>
</feature>
<feature type="region of interest" description="Disordered" evidence="1">
    <location>
        <begin position="715"/>
        <end position="751"/>
    </location>
</feature>
<dbReference type="Gene3D" id="3.30.420.10">
    <property type="entry name" value="Ribonuclease H-like superfamily/Ribonuclease H"/>
    <property type="match status" value="1"/>
</dbReference>
<feature type="compositionally biased region" description="Acidic residues" evidence="1">
    <location>
        <begin position="298"/>
        <end position="310"/>
    </location>
</feature>
<protein>
    <submittedName>
        <fullName evidence="2">Unnamed protein product</fullName>
    </submittedName>
</protein>
<evidence type="ECO:0000256" key="1">
    <source>
        <dbReference type="SAM" id="MobiDB-lite"/>
    </source>
</evidence>
<organism evidence="2 3">
    <name type="scientific">Phytophthora fragariaefolia</name>
    <dbReference type="NCBI Taxonomy" id="1490495"/>
    <lineage>
        <taxon>Eukaryota</taxon>
        <taxon>Sar</taxon>
        <taxon>Stramenopiles</taxon>
        <taxon>Oomycota</taxon>
        <taxon>Peronosporomycetes</taxon>
        <taxon>Peronosporales</taxon>
        <taxon>Peronosporaceae</taxon>
        <taxon>Phytophthora</taxon>
    </lineage>
</organism>
<dbReference type="EMBL" id="BSXT01002725">
    <property type="protein sequence ID" value="GMF50571.1"/>
    <property type="molecule type" value="Genomic_DNA"/>
</dbReference>
<accession>A0A9W6Y1E8</accession>
<feature type="compositionally biased region" description="Acidic residues" evidence="1">
    <location>
        <begin position="777"/>
        <end position="786"/>
    </location>
</feature>
<feature type="compositionally biased region" description="Polar residues" evidence="1">
    <location>
        <begin position="482"/>
        <end position="496"/>
    </location>
</feature>
<name>A0A9W6Y1E8_9STRA</name>
<dbReference type="AlphaFoldDB" id="A0A9W6Y1E8"/>
<keyword evidence="3" id="KW-1185">Reference proteome</keyword>
<feature type="region of interest" description="Disordered" evidence="1">
    <location>
        <begin position="471"/>
        <end position="552"/>
    </location>
</feature>